<evidence type="ECO:0000259" key="5">
    <source>
        <dbReference type="Pfam" id="PF26148"/>
    </source>
</evidence>
<dbReference type="AlphaFoldDB" id="A0A7S4L7C0"/>
<dbReference type="GO" id="GO:0006904">
    <property type="term" value="P:vesicle docking involved in exocytosis"/>
    <property type="evidence" value="ECO:0007669"/>
    <property type="project" value="TreeGrafter"/>
</dbReference>
<dbReference type="GO" id="GO:0008270">
    <property type="term" value="F:zinc ion binding"/>
    <property type="evidence" value="ECO:0007669"/>
    <property type="project" value="UniProtKB-KW"/>
</dbReference>
<name>A0A7S4L7C0_9EUKA</name>
<reference evidence="6" key="1">
    <citation type="submission" date="2021-01" db="EMBL/GenBank/DDBJ databases">
        <authorList>
            <person name="Corre E."/>
            <person name="Pelletier E."/>
            <person name="Niang G."/>
            <person name="Scheremetjew M."/>
            <person name="Finn R."/>
            <person name="Kale V."/>
            <person name="Holt S."/>
            <person name="Cochrane G."/>
            <person name="Meng A."/>
            <person name="Brown T."/>
            <person name="Cohen L."/>
        </authorList>
    </citation>
    <scope>NUCLEOTIDE SEQUENCE</scope>
    <source>
        <strain evidence="6">SoJaBio B1-5/56/2</strain>
    </source>
</reference>
<evidence type="ECO:0000256" key="2">
    <source>
        <dbReference type="ARBA" id="ARBA00022771"/>
    </source>
</evidence>
<keyword evidence="3" id="KW-0862">Zinc</keyword>
<dbReference type="PANTHER" id="PTHR23323:SF26">
    <property type="entry name" value="VACUOLAR PROTEIN SORTING-ASSOCIATED PROTEIN 18 HOMOLOG"/>
    <property type="match status" value="1"/>
</dbReference>
<dbReference type="InterPro" id="IPR000547">
    <property type="entry name" value="Clathrin_H-chain/VPS_repeat"/>
</dbReference>
<dbReference type="GO" id="GO:0005768">
    <property type="term" value="C:endosome"/>
    <property type="evidence" value="ECO:0007669"/>
    <property type="project" value="TreeGrafter"/>
</dbReference>
<dbReference type="GO" id="GO:0030897">
    <property type="term" value="C:HOPS complex"/>
    <property type="evidence" value="ECO:0007669"/>
    <property type="project" value="TreeGrafter"/>
</dbReference>
<accession>A0A7S4L7C0</accession>
<dbReference type="Pfam" id="PF26148">
    <property type="entry name" value="VPS18_RING_C"/>
    <property type="match status" value="1"/>
</dbReference>
<protein>
    <recommendedName>
        <fullName evidence="5">Pep3/Vps18 RING C-terminal domain-containing protein</fullName>
    </recommendedName>
</protein>
<evidence type="ECO:0000256" key="4">
    <source>
        <dbReference type="PROSITE-ProRule" id="PRU01006"/>
    </source>
</evidence>
<feature type="repeat" description="CHCR" evidence="4">
    <location>
        <begin position="138"/>
        <end position="290"/>
    </location>
</feature>
<dbReference type="InterPro" id="IPR058919">
    <property type="entry name" value="Pep3/Vps18_RING_C"/>
</dbReference>
<dbReference type="GO" id="GO:0007032">
    <property type="term" value="P:endosome organization"/>
    <property type="evidence" value="ECO:0007669"/>
    <property type="project" value="TreeGrafter"/>
</dbReference>
<evidence type="ECO:0000256" key="1">
    <source>
        <dbReference type="ARBA" id="ARBA00022723"/>
    </source>
</evidence>
<dbReference type="GO" id="GO:0048284">
    <property type="term" value="P:organelle fusion"/>
    <property type="evidence" value="ECO:0007669"/>
    <property type="project" value="TreeGrafter"/>
</dbReference>
<sequence>MLLRKRKKEHALSEFNQFLVDYRDDLDPKTTIELLKSHGQLEPLLHYAKLSGEHDLLVQQLIELQSRRRPSRNPNPYRRYEENTYFYRHAVDTMLDVYKTLDINSEASRLRYQNLVYKFSSILIEKVPCELVTVWTKSSILQPRKLLPALANYDPSANAPDNNSHQGIRYLEHCVYHLEYHDQTLHNALLSLYAKQPEEDMLISFINRENRCFDLQYGLRQCMLEKKRRSSVLIYRHLGLLEEAVELALGIDEKLARDTAKMADDDDALSKRLWLRVARHVVEEKGQMEKAMDFLKECPLLKIEDILPFFKDFVVIDEFQEEICSALKGYNKHIEELKHEMILSESSSDLIRKDIRKLRQKCGFVTETHECDFCSQQLLGQGFYLFPCEHAFHTDCFSRAVKPHMDPVTLKRLEGLEKQLLAELRKRSAAGKRRQQKSVEKEEESTFNFLSKVLDTIESTTEIGEKKKEGEKIDVSGIPVSDLIQEEIDRIVASECLFCGDIMINSVTHSFIDHKTEEDEVLAWAVF</sequence>
<dbReference type="PROSITE" id="PS50236">
    <property type="entry name" value="CHCR"/>
    <property type="match status" value="1"/>
</dbReference>
<dbReference type="GO" id="GO:0006886">
    <property type="term" value="P:intracellular protein transport"/>
    <property type="evidence" value="ECO:0007669"/>
    <property type="project" value="UniProtKB-UniRule"/>
</dbReference>
<dbReference type="EMBL" id="HBKR01025162">
    <property type="protein sequence ID" value="CAE2317227.1"/>
    <property type="molecule type" value="Transcribed_RNA"/>
</dbReference>
<dbReference type="GO" id="GO:0007033">
    <property type="term" value="P:vacuole organization"/>
    <property type="evidence" value="ECO:0007669"/>
    <property type="project" value="TreeGrafter"/>
</dbReference>
<gene>
    <name evidence="6" type="ORF">NAES01612_LOCUS16492</name>
</gene>
<keyword evidence="2" id="KW-0863">Zinc-finger</keyword>
<evidence type="ECO:0000256" key="3">
    <source>
        <dbReference type="ARBA" id="ARBA00022833"/>
    </source>
</evidence>
<dbReference type="PANTHER" id="PTHR23323">
    <property type="entry name" value="VACUOLAR PROTEIN SORTING-ASSOCIATED PROTEIN"/>
    <property type="match status" value="1"/>
</dbReference>
<organism evidence="6">
    <name type="scientific">Paramoeba aestuarina</name>
    <dbReference type="NCBI Taxonomy" id="180227"/>
    <lineage>
        <taxon>Eukaryota</taxon>
        <taxon>Amoebozoa</taxon>
        <taxon>Discosea</taxon>
        <taxon>Flabellinia</taxon>
        <taxon>Dactylopodida</taxon>
        <taxon>Paramoebidae</taxon>
        <taxon>Paramoeba</taxon>
    </lineage>
</organism>
<evidence type="ECO:0000313" key="6">
    <source>
        <dbReference type="EMBL" id="CAE2317227.1"/>
    </source>
</evidence>
<keyword evidence="1" id="KW-0479">Metal-binding</keyword>
<feature type="domain" description="Pep3/Vps18 RING C-terminal" evidence="5">
    <location>
        <begin position="369"/>
        <end position="437"/>
    </location>
</feature>
<proteinExistence type="predicted"/>
<dbReference type="GO" id="GO:0030674">
    <property type="term" value="F:protein-macromolecule adaptor activity"/>
    <property type="evidence" value="ECO:0007669"/>
    <property type="project" value="TreeGrafter"/>
</dbReference>